<dbReference type="PANTHER" id="PTHR10443">
    <property type="entry name" value="MICROSOMAL DIPEPTIDASE"/>
    <property type="match status" value="1"/>
</dbReference>
<evidence type="ECO:0000313" key="2">
    <source>
        <dbReference type="Proteomes" id="UP000282977"/>
    </source>
</evidence>
<comment type="caution">
    <text evidence="1">The sequence shown here is derived from an EMBL/GenBank/DDBJ whole genome shotgun (WGS) entry which is preliminary data.</text>
</comment>
<dbReference type="Proteomes" id="UP000282977">
    <property type="component" value="Unassembled WGS sequence"/>
</dbReference>
<dbReference type="OrthoDB" id="9804920at2"/>
<dbReference type="AlphaFoldDB" id="A0A437J6H1"/>
<protein>
    <submittedName>
        <fullName evidence="1">Membrane dipeptidase</fullName>
    </submittedName>
</protein>
<dbReference type="Gene3D" id="3.20.20.140">
    <property type="entry name" value="Metal-dependent hydrolases"/>
    <property type="match status" value="1"/>
</dbReference>
<dbReference type="GO" id="GO:0006508">
    <property type="term" value="P:proteolysis"/>
    <property type="evidence" value="ECO:0007669"/>
    <property type="project" value="InterPro"/>
</dbReference>
<sequence>MVDATRLGAARELVARHLVWDNHGCMPLRWADDSFLPQLARYRAAGVNVASLNVGYGELGIEDTVRMVAAFRHWLKARPDDYVLATSVADIHRARREGKLAVTFDIEGTRAIGDQISLIQLYHDLGVRWMLMAYNRRNLVGDGVHDEDAPVGLTPFGRDVVAEMERVGMVVCCSHTGARTAADVLAVARKPVIFSHSNPKAVWDHKRNISDDLMRACADTGGVVGITGVGAFLGANNDVRSETFVRHIDYAVNLIGVDHVGLGLDFVFDREELRRALVEMRHTFPDDPAYRTVPDFVAPEQIVEIAALLMARGYAEADIAKILGGNHLRVAEQAWSGEAAA</sequence>
<keyword evidence="2" id="KW-1185">Reference proteome</keyword>
<dbReference type="EMBL" id="RZUL01000004">
    <property type="protein sequence ID" value="RVT40363.1"/>
    <property type="molecule type" value="Genomic_DNA"/>
</dbReference>
<dbReference type="PROSITE" id="PS51365">
    <property type="entry name" value="RENAL_DIPEPTIDASE_2"/>
    <property type="match status" value="1"/>
</dbReference>
<proteinExistence type="predicted"/>
<dbReference type="SUPFAM" id="SSF51556">
    <property type="entry name" value="Metallo-dependent hydrolases"/>
    <property type="match status" value="1"/>
</dbReference>
<dbReference type="GO" id="GO:0070573">
    <property type="term" value="F:metallodipeptidase activity"/>
    <property type="evidence" value="ECO:0007669"/>
    <property type="project" value="InterPro"/>
</dbReference>
<dbReference type="InterPro" id="IPR032466">
    <property type="entry name" value="Metal_Hydrolase"/>
</dbReference>
<dbReference type="InterPro" id="IPR008257">
    <property type="entry name" value="Pept_M19"/>
</dbReference>
<name>A0A437J6H1_9SPHN</name>
<organism evidence="1 2">
    <name type="scientific">Sphingobium algorifonticola</name>
    <dbReference type="NCBI Taxonomy" id="2008318"/>
    <lineage>
        <taxon>Bacteria</taxon>
        <taxon>Pseudomonadati</taxon>
        <taxon>Pseudomonadota</taxon>
        <taxon>Alphaproteobacteria</taxon>
        <taxon>Sphingomonadales</taxon>
        <taxon>Sphingomonadaceae</taxon>
        <taxon>Sphingobium</taxon>
    </lineage>
</organism>
<gene>
    <name evidence="1" type="ORF">ENE74_13205</name>
</gene>
<reference evidence="1 2" key="1">
    <citation type="submission" date="2019-01" db="EMBL/GenBank/DDBJ databases">
        <authorList>
            <person name="Chen W.-M."/>
        </authorList>
    </citation>
    <scope>NUCLEOTIDE SEQUENCE [LARGE SCALE GENOMIC DNA]</scope>
    <source>
        <strain evidence="1 2">TLA-22</strain>
    </source>
</reference>
<accession>A0A437J6H1</accession>
<evidence type="ECO:0000313" key="1">
    <source>
        <dbReference type="EMBL" id="RVT40363.1"/>
    </source>
</evidence>
<dbReference type="PANTHER" id="PTHR10443:SF12">
    <property type="entry name" value="DIPEPTIDASE"/>
    <property type="match status" value="1"/>
</dbReference>
<dbReference type="Pfam" id="PF01244">
    <property type="entry name" value="Peptidase_M19"/>
    <property type="match status" value="1"/>
</dbReference>